<evidence type="ECO:0000256" key="1">
    <source>
        <dbReference type="ARBA" id="ARBA00022450"/>
    </source>
</evidence>
<protein>
    <recommendedName>
        <fullName evidence="3">Carrier domain-containing protein</fullName>
    </recommendedName>
</protein>
<dbReference type="PANTHER" id="PTHR45527:SF1">
    <property type="entry name" value="FATTY ACID SYNTHASE"/>
    <property type="match status" value="1"/>
</dbReference>
<dbReference type="NCBIfam" id="TIGR01733">
    <property type="entry name" value="AA-adenyl-dom"/>
    <property type="match status" value="1"/>
</dbReference>
<comment type="caution">
    <text evidence="4">The sequence shown here is derived from an EMBL/GenBank/DDBJ whole genome shotgun (WGS) entry which is preliminary data.</text>
</comment>
<dbReference type="InterPro" id="IPR025110">
    <property type="entry name" value="AMP-bd_C"/>
</dbReference>
<dbReference type="Gene3D" id="3.30.300.30">
    <property type="match status" value="1"/>
</dbReference>
<keyword evidence="5" id="KW-1185">Reference proteome</keyword>
<dbReference type="Pfam" id="PF00501">
    <property type="entry name" value="AMP-binding"/>
    <property type="match status" value="1"/>
</dbReference>
<dbReference type="SMART" id="SM00823">
    <property type="entry name" value="PKS_PP"/>
    <property type="match status" value="1"/>
</dbReference>
<dbReference type="Gene3D" id="1.10.1200.10">
    <property type="entry name" value="ACP-like"/>
    <property type="match status" value="1"/>
</dbReference>
<dbReference type="Gene3D" id="3.40.50.12780">
    <property type="entry name" value="N-terminal domain of ligase-like"/>
    <property type="match status" value="1"/>
</dbReference>
<dbReference type="InterPro" id="IPR036736">
    <property type="entry name" value="ACP-like_sf"/>
</dbReference>
<dbReference type="SUPFAM" id="SSF47336">
    <property type="entry name" value="ACP-like"/>
    <property type="match status" value="1"/>
</dbReference>
<dbReference type="InterPro" id="IPR020806">
    <property type="entry name" value="PKS_PP-bd"/>
</dbReference>
<dbReference type="RefSeq" id="WP_344512582.1">
    <property type="nucleotide sequence ID" value="NZ_BAAAQD010000033.1"/>
</dbReference>
<evidence type="ECO:0000256" key="2">
    <source>
        <dbReference type="ARBA" id="ARBA00022553"/>
    </source>
</evidence>
<dbReference type="InterPro" id="IPR045851">
    <property type="entry name" value="AMP-bd_C_sf"/>
</dbReference>
<sequence length="599" mass="62372">MNASPPLPPMPGTVHHQIWQQAQRAPQSVAVVDDAGTTLTYRELTDRADAVARDLAWLDVTTEQVVGVCYPRSVDGLVQILGVLRAGAATLYLDPDWPEQRLQHMTAACAVQLVLDPWYGLRVLEIHQPPAAVLLPTVHGPLCYAVFTSGSTGTPKGVLIEHPGVLNMTAELARIFQVGPGTTVLQFANWAWDAAMCEILLTLTAGGTLALAPPAVRSGGPALADLLRRHAVNVVTLTPSVLDALPTADLPALRTVVSVGEPCHPALVARWAGPHRQVFNGYGPTEATVAATVAACTPGADIHIGTTLPNVTTRVVDERGHDVTPGMVGELLIGGIGVARGYASNPAATAARFTTDEHGRRWYHTGDHVTCRPDGALTYIGRSDDQIKIRGHRIELGEIEHVIAEHPAVRSCAVTAVADQLVAFIVANDASALGGQPAGPTSEPDQLPGLVLAHARTHLATFAVPSTGIVVSALPLTSNGKLDRDMLTAWAAAARTSAPSTASADADLAANDTLRLVLQVVADVLDLPVGADTDFVDAGGHSLLVAQLCVALSETLGREVPYLTVAANRTPADLAAAIDATTGPLNPIPAIGGASSTHG</sequence>
<dbReference type="InterPro" id="IPR010071">
    <property type="entry name" value="AA_adenyl_dom"/>
</dbReference>
<dbReference type="InterPro" id="IPR009081">
    <property type="entry name" value="PP-bd_ACP"/>
</dbReference>
<name>A0ABN2CSQ8_9ACTN</name>
<dbReference type="PROSITE" id="PS00012">
    <property type="entry name" value="PHOSPHOPANTETHEINE"/>
    <property type="match status" value="1"/>
</dbReference>
<dbReference type="PROSITE" id="PS50075">
    <property type="entry name" value="CARRIER"/>
    <property type="match status" value="1"/>
</dbReference>
<dbReference type="CDD" id="cd05930">
    <property type="entry name" value="A_NRPS"/>
    <property type="match status" value="1"/>
</dbReference>
<dbReference type="Pfam" id="PF13193">
    <property type="entry name" value="AMP-binding_C"/>
    <property type="match status" value="1"/>
</dbReference>
<evidence type="ECO:0000313" key="5">
    <source>
        <dbReference type="Proteomes" id="UP001501470"/>
    </source>
</evidence>
<dbReference type="Proteomes" id="UP001501470">
    <property type="component" value="Unassembled WGS sequence"/>
</dbReference>
<dbReference type="PANTHER" id="PTHR45527">
    <property type="entry name" value="NONRIBOSOMAL PEPTIDE SYNTHETASE"/>
    <property type="match status" value="1"/>
</dbReference>
<keyword evidence="2" id="KW-0597">Phosphoprotein</keyword>
<evidence type="ECO:0000259" key="3">
    <source>
        <dbReference type="PROSITE" id="PS50075"/>
    </source>
</evidence>
<reference evidence="4 5" key="1">
    <citation type="journal article" date="2019" name="Int. J. Syst. Evol. Microbiol.">
        <title>The Global Catalogue of Microorganisms (GCM) 10K type strain sequencing project: providing services to taxonomists for standard genome sequencing and annotation.</title>
        <authorList>
            <consortium name="The Broad Institute Genomics Platform"/>
            <consortium name="The Broad Institute Genome Sequencing Center for Infectious Disease"/>
            <person name="Wu L."/>
            <person name="Ma J."/>
        </authorList>
    </citation>
    <scope>NUCLEOTIDE SEQUENCE [LARGE SCALE GENOMIC DNA]</scope>
    <source>
        <strain evidence="4 5">JCM 15933</strain>
    </source>
</reference>
<evidence type="ECO:0000313" key="4">
    <source>
        <dbReference type="EMBL" id="GAA1563713.1"/>
    </source>
</evidence>
<dbReference type="InterPro" id="IPR000873">
    <property type="entry name" value="AMP-dep_synth/lig_dom"/>
</dbReference>
<dbReference type="SUPFAM" id="SSF56801">
    <property type="entry name" value="Acetyl-CoA synthetase-like"/>
    <property type="match status" value="1"/>
</dbReference>
<dbReference type="InterPro" id="IPR001412">
    <property type="entry name" value="aa-tRNA-synth_I_CS"/>
</dbReference>
<accession>A0ABN2CSQ8</accession>
<keyword evidence="1" id="KW-0596">Phosphopantetheine</keyword>
<proteinExistence type="predicted"/>
<gene>
    <name evidence="4" type="ORF">GCM10009827_101650</name>
</gene>
<dbReference type="EMBL" id="BAAAQD010000033">
    <property type="protein sequence ID" value="GAA1563713.1"/>
    <property type="molecule type" value="Genomic_DNA"/>
</dbReference>
<dbReference type="InterPro" id="IPR006162">
    <property type="entry name" value="Ppantetheine_attach_site"/>
</dbReference>
<dbReference type="PROSITE" id="PS00178">
    <property type="entry name" value="AA_TRNA_LIGASE_I"/>
    <property type="match status" value="1"/>
</dbReference>
<dbReference type="InterPro" id="IPR042099">
    <property type="entry name" value="ANL_N_sf"/>
</dbReference>
<feature type="domain" description="Carrier" evidence="3">
    <location>
        <begin position="508"/>
        <end position="582"/>
    </location>
</feature>
<organism evidence="4 5">
    <name type="scientific">Dactylosporangium maewongense</name>
    <dbReference type="NCBI Taxonomy" id="634393"/>
    <lineage>
        <taxon>Bacteria</taxon>
        <taxon>Bacillati</taxon>
        <taxon>Actinomycetota</taxon>
        <taxon>Actinomycetes</taxon>
        <taxon>Micromonosporales</taxon>
        <taxon>Micromonosporaceae</taxon>
        <taxon>Dactylosporangium</taxon>
    </lineage>
</organism>
<dbReference type="Pfam" id="PF00550">
    <property type="entry name" value="PP-binding"/>
    <property type="match status" value="1"/>
</dbReference>